<evidence type="ECO:0000256" key="14">
    <source>
        <dbReference type="RuleBase" id="RU364006"/>
    </source>
</evidence>
<dbReference type="PROSITE" id="PS00903">
    <property type="entry name" value="CYT_DCMP_DEAMINASES_1"/>
    <property type="match status" value="1"/>
</dbReference>
<sequence>MDILQEQIKSLADQAKEIKEKAYVPYSHFPVGAAILYKSGEVIQGVNVENVSFGATNCAERTALFTGITKGYGKHDVAAIAVAANTEDYIMPCSICRQVMVELCEYDTPVFLTNGAGDIKRLTVADLVPYAFDSLNN</sequence>
<comment type="cofactor">
    <cofactor evidence="1 13 14">
        <name>Zn(2+)</name>
        <dbReference type="ChEBI" id="CHEBI:29105"/>
    </cofactor>
</comment>
<dbReference type="Proteomes" id="UP000501830">
    <property type="component" value="Chromosome"/>
</dbReference>
<feature type="binding site" evidence="13">
    <location>
        <position position="93"/>
    </location>
    <ligand>
        <name>Zn(2+)</name>
        <dbReference type="ChEBI" id="CHEBI:29105"/>
        <note>catalytic</note>
    </ligand>
</feature>
<evidence type="ECO:0000256" key="6">
    <source>
        <dbReference type="ARBA" id="ARBA00022723"/>
    </source>
</evidence>
<dbReference type="Pfam" id="PF00383">
    <property type="entry name" value="dCMP_cyt_deam_1"/>
    <property type="match status" value="1"/>
</dbReference>
<dbReference type="GO" id="GO:0005829">
    <property type="term" value="C:cytosol"/>
    <property type="evidence" value="ECO:0007669"/>
    <property type="project" value="TreeGrafter"/>
</dbReference>
<evidence type="ECO:0000256" key="8">
    <source>
        <dbReference type="ARBA" id="ARBA00022833"/>
    </source>
</evidence>
<evidence type="ECO:0000313" key="16">
    <source>
        <dbReference type="EMBL" id="QIK52463.1"/>
    </source>
</evidence>
<dbReference type="PANTHER" id="PTHR11644">
    <property type="entry name" value="CYTIDINE DEAMINASE"/>
    <property type="match status" value="1"/>
</dbReference>
<dbReference type="InterPro" id="IPR050202">
    <property type="entry name" value="Cyt/Deoxycyt_deaminase"/>
</dbReference>
<protein>
    <recommendedName>
        <fullName evidence="5 14">Cytidine deaminase</fullName>
        <ecNumber evidence="4 14">3.5.4.5</ecNumber>
    </recommendedName>
    <alternativeName>
        <fullName evidence="9 14">Cytidine aminohydrolase</fullName>
    </alternativeName>
</protein>
<comment type="similarity">
    <text evidence="3 14">Belongs to the cytidine and deoxycytidylate deaminase family.</text>
</comment>
<dbReference type="InterPro" id="IPR002125">
    <property type="entry name" value="CMP_dCMP_dom"/>
</dbReference>
<dbReference type="FunFam" id="3.40.140.10:FF:000008">
    <property type="entry name" value="Cytidine deaminase"/>
    <property type="match status" value="1"/>
</dbReference>
<evidence type="ECO:0000259" key="15">
    <source>
        <dbReference type="PROSITE" id="PS51747"/>
    </source>
</evidence>
<evidence type="ECO:0000313" key="17">
    <source>
        <dbReference type="Proteomes" id="UP000501830"/>
    </source>
</evidence>
<evidence type="ECO:0000256" key="13">
    <source>
        <dbReference type="PIRSR" id="PIRSR606262-3"/>
    </source>
</evidence>
<evidence type="ECO:0000256" key="5">
    <source>
        <dbReference type="ARBA" id="ARBA00018266"/>
    </source>
</evidence>
<dbReference type="InterPro" id="IPR016193">
    <property type="entry name" value="Cytidine_deaminase-like"/>
</dbReference>
<keyword evidence="17" id="KW-1185">Reference proteome</keyword>
<feature type="active site" description="Proton donor" evidence="12">
    <location>
        <position position="60"/>
    </location>
</feature>
<feature type="domain" description="CMP/dCMP-type deaminase" evidence="15">
    <location>
        <begin position="6"/>
        <end position="135"/>
    </location>
</feature>
<dbReference type="InterPro" id="IPR006262">
    <property type="entry name" value="Cyt_deam_tetra"/>
</dbReference>
<feature type="binding site" evidence="13">
    <location>
        <position position="58"/>
    </location>
    <ligand>
        <name>Zn(2+)</name>
        <dbReference type="ChEBI" id="CHEBI:29105"/>
        <note>catalytic</note>
    </ligand>
</feature>
<evidence type="ECO:0000256" key="12">
    <source>
        <dbReference type="PIRSR" id="PIRSR606262-1"/>
    </source>
</evidence>
<keyword evidence="6 13" id="KW-0479">Metal-binding</keyword>
<reference evidence="16 17" key="1">
    <citation type="journal article" date="2017" name="Int. J. Syst. Evol. Microbiol.">
        <title>Jeotgalibaca porci sp. nov. and Jeotgalibaca arthritidis sp. nov., isolated from pigs, and emended description of the genus Jeotgalibaca.</title>
        <authorList>
            <person name="Zamora L."/>
            <person name="Perez-Sancho M."/>
            <person name="Dominguez L."/>
            <person name="Fernandez-Garayzabal J.F."/>
            <person name="Vela A.I."/>
        </authorList>
    </citation>
    <scope>NUCLEOTIDE SEQUENCE [LARGE SCALE GENOMIC DNA]</scope>
    <source>
        <strain evidence="16 17">CCUG 69148</strain>
    </source>
</reference>
<accession>A0A6G7WJM0</accession>
<proteinExistence type="inferred from homology"/>
<dbReference type="GO" id="GO:0072527">
    <property type="term" value="P:pyrimidine-containing compound metabolic process"/>
    <property type="evidence" value="ECO:0007669"/>
    <property type="project" value="UniProtKB-ARBA"/>
</dbReference>
<evidence type="ECO:0000256" key="2">
    <source>
        <dbReference type="ARBA" id="ARBA00003949"/>
    </source>
</evidence>
<gene>
    <name evidence="16" type="primary">cdd</name>
    <name evidence="16" type="ORF">G7058_10635</name>
</gene>
<feature type="binding site" evidence="13">
    <location>
        <position position="96"/>
    </location>
    <ligand>
        <name>Zn(2+)</name>
        <dbReference type="ChEBI" id="CHEBI:29105"/>
        <note>catalytic</note>
    </ligand>
</feature>
<evidence type="ECO:0000256" key="1">
    <source>
        <dbReference type="ARBA" id="ARBA00001947"/>
    </source>
</evidence>
<dbReference type="InterPro" id="IPR016192">
    <property type="entry name" value="APOBEC/CMP_deaminase_Zn-bd"/>
</dbReference>
<dbReference type="SUPFAM" id="SSF53927">
    <property type="entry name" value="Cytidine deaminase-like"/>
    <property type="match status" value="1"/>
</dbReference>
<keyword evidence="8 13" id="KW-0862">Zinc</keyword>
<evidence type="ECO:0000256" key="7">
    <source>
        <dbReference type="ARBA" id="ARBA00022801"/>
    </source>
</evidence>
<dbReference type="Gene3D" id="3.40.140.10">
    <property type="entry name" value="Cytidine Deaminase, domain 2"/>
    <property type="match status" value="1"/>
</dbReference>
<dbReference type="CDD" id="cd01283">
    <property type="entry name" value="cytidine_deaminase"/>
    <property type="match status" value="1"/>
</dbReference>
<evidence type="ECO:0000256" key="11">
    <source>
        <dbReference type="ARBA" id="ARBA00049558"/>
    </source>
</evidence>
<dbReference type="NCBIfam" id="NF004064">
    <property type="entry name" value="PRK05578.1"/>
    <property type="match status" value="1"/>
</dbReference>
<dbReference type="KEGG" id="jpo:G7058_10635"/>
<comment type="catalytic activity">
    <reaction evidence="11 14">
        <text>cytidine + H2O + H(+) = uridine + NH4(+)</text>
        <dbReference type="Rhea" id="RHEA:16069"/>
        <dbReference type="ChEBI" id="CHEBI:15377"/>
        <dbReference type="ChEBI" id="CHEBI:15378"/>
        <dbReference type="ChEBI" id="CHEBI:16704"/>
        <dbReference type="ChEBI" id="CHEBI:17562"/>
        <dbReference type="ChEBI" id="CHEBI:28938"/>
        <dbReference type="EC" id="3.5.4.5"/>
    </reaction>
</comment>
<evidence type="ECO:0000256" key="4">
    <source>
        <dbReference type="ARBA" id="ARBA00012783"/>
    </source>
</evidence>
<dbReference type="PROSITE" id="PS51747">
    <property type="entry name" value="CYT_DCMP_DEAMINASES_2"/>
    <property type="match status" value="1"/>
</dbReference>
<dbReference type="PANTHER" id="PTHR11644:SF2">
    <property type="entry name" value="CYTIDINE DEAMINASE"/>
    <property type="match status" value="1"/>
</dbReference>
<dbReference type="EMBL" id="CP049889">
    <property type="protein sequence ID" value="QIK52463.1"/>
    <property type="molecule type" value="Genomic_DNA"/>
</dbReference>
<dbReference type="NCBIfam" id="TIGR01354">
    <property type="entry name" value="cyt_deam_tetra"/>
    <property type="match status" value="1"/>
</dbReference>
<name>A0A6G7WJM0_9LACT</name>
<dbReference type="GO" id="GO:0042802">
    <property type="term" value="F:identical protein binding"/>
    <property type="evidence" value="ECO:0007669"/>
    <property type="project" value="UniProtKB-ARBA"/>
</dbReference>
<dbReference type="GO" id="GO:0004126">
    <property type="term" value="F:cytidine deaminase activity"/>
    <property type="evidence" value="ECO:0007669"/>
    <property type="project" value="UniProtKB-UniRule"/>
</dbReference>
<comment type="function">
    <text evidence="2 14">This enzyme scavenges exogenous and endogenous cytidine and 2'-deoxycytidine for UMP synthesis.</text>
</comment>
<organism evidence="16 17">
    <name type="scientific">Jeotgalibaca porci</name>
    <dbReference type="NCBI Taxonomy" id="1868793"/>
    <lineage>
        <taxon>Bacteria</taxon>
        <taxon>Bacillati</taxon>
        <taxon>Bacillota</taxon>
        <taxon>Bacilli</taxon>
        <taxon>Lactobacillales</taxon>
        <taxon>Carnobacteriaceae</taxon>
        <taxon>Jeotgalibaca</taxon>
    </lineage>
</organism>
<evidence type="ECO:0000256" key="3">
    <source>
        <dbReference type="ARBA" id="ARBA00006576"/>
    </source>
</evidence>
<comment type="catalytic activity">
    <reaction evidence="10 14">
        <text>2'-deoxycytidine + H2O + H(+) = 2'-deoxyuridine + NH4(+)</text>
        <dbReference type="Rhea" id="RHEA:13433"/>
        <dbReference type="ChEBI" id="CHEBI:15377"/>
        <dbReference type="ChEBI" id="CHEBI:15378"/>
        <dbReference type="ChEBI" id="CHEBI:15698"/>
        <dbReference type="ChEBI" id="CHEBI:16450"/>
        <dbReference type="ChEBI" id="CHEBI:28938"/>
        <dbReference type="EC" id="3.5.4.5"/>
    </reaction>
</comment>
<keyword evidence="7 14" id="KW-0378">Hydrolase</keyword>
<evidence type="ECO:0000256" key="10">
    <source>
        <dbReference type="ARBA" id="ARBA00049252"/>
    </source>
</evidence>
<dbReference type="RefSeq" id="WP_166063493.1">
    <property type="nucleotide sequence ID" value="NZ_CP049889.1"/>
</dbReference>
<dbReference type="GeneID" id="94553742"/>
<dbReference type="EC" id="3.5.4.5" evidence="4 14"/>
<evidence type="ECO:0000256" key="9">
    <source>
        <dbReference type="ARBA" id="ARBA00032005"/>
    </source>
</evidence>
<dbReference type="AlphaFoldDB" id="A0A6G7WJM0"/>
<dbReference type="GO" id="GO:0008270">
    <property type="term" value="F:zinc ion binding"/>
    <property type="evidence" value="ECO:0007669"/>
    <property type="project" value="UniProtKB-UniRule"/>
</dbReference>
<dbReference type="GO" id="GO:0055086">
    <property type="term" value="P:nucleobase-containing small molecule metabolic process"/>
    <property type="evidence" value="ECO:0007669"/>
    <property type="project" value="UniProtKB-ARBA"/>
</dbReference>